<dbReference type="PIRSF" id="PIRSF005650">
    <property type="entry name" value="Uridylate_kin"/>
    <property type="match status" value="1"/>
</dbReference>
<keyword evidence="16" id="KW-1185">Reference proteome</keyword>
<keyword evidence="7 15" id="KW-0808">Transferase</keyword>
<evidence type="ECO:0000256" key="13">
    <source>
        <dbReference type="ARBA" id="ARBA00047767"/>
    </source>
</evidence>
<evidence type="ECO:0000256" key="7">
    <source>
        <dbReference type="ARBA" id="ARBA00022679"/>
    </source>
</evidence>
<organism evidence="15 16">
    <name type="scientific">Salinispira pacifica</name>
    <dbReference type="NCBI Taxonomy" id="1307761"/>
    <lineage>
        <taxon>Bacteria</taxon>
        <taxon>Pseudomonadati</taxon>
        <taxon>Spirochaetota</taxon>
        <taxon>Spirochaetia</taxon>
        <taxon>Spirochaetales</taxon>
        <taxon>Spirochaetaceae</taxon>
        <taxon>Salinispira</taxon>
    </lineage>
</organism>
<dbReference type="UniPathway" id="UPA00159">
    <property type="reaction ID" value="UER00275"/>
</dbReference>
<comment type="subcellular location">
    <subcellularLocation>
        <location evidence="1">Cytoplasm</location>
    </subcellularLocation>
</comment>
<dbReference type="NCBIfam" id="TIGR02076">
    <property type="entry name" value="pyrH_arch"/>
    <property type="match status" value="1"/>
</dbReference>
<reference evidence="15 16" key="1">
    <citation type="journal article" date="2015" name="Stand. Genomic Sci.">
        <title>Complete genome sequence and description of Salinispira pacifica gen. nov., sp. nov., a novel spirochaete isolated form a hypersaline microbial mat.</title>
        <authorList>
            <person name="Ben Hania W."/>
            <person name="Joseph M."/>
            <person name="Schumann P."/>
            <person name="Bunk B."/>
            <person name="Fiebig A."/>
            <person name="Sproer C."/>
            <person name="Klenk H.P."/>
            <person name="Fardeau M.L."/>
            <person name="Spring S."/>
        </authorList>
    </citation>
    <scope>NUCLEOTIDE SEQUENCE [LARGE SCALE GENOMIC DNA]</scope>
    <source>
        <strain evidence="15 16">L21-RPul-D2</strain>
    </source>
</reference>
<dbReference type="Pfam" id="PF00696">
    <property type="entry name" value="AA_kinase"/>
    <property type="match status" value="1"/>
</dbReference>
<evidence type="ECO:0000256" key="12">
    <source>
        <dbReference type="ARBA" id="ARBA00032092"/>
    </source>
</evidence>
<comment type="pathway">
    <text evidence="2">Pyrimidine metabolism; CTP biosynthesis via de novo pathway; UDP from UMP (UMPK route): step 1/1.</text>
</comment>
<sequence length="239" mass="25993">MTRKKGGVMVSIISLGGSIVAPDGVDTEFVSRFIRLIQTYTGEAGGEERKVILIVGGGGPARKYQQAYRNIVDNPIHDDQDWIGIMATRLNAELIRAGFAGLCLNPVVTDPSAEFEFTGSVLVAAGWKPGFSTDFDAVMLAERFNARRIINLSNIEQVYTADPKLDPNARPLDQVSWSEFREMVGDEWTPGKNLPFDPVATRKAADMGMEVIAAGGRDLSNIQAVLEGREFFGTRIGPG</sequence>
<dbReference type="InterPro" id="IPR001048">
    <property type="entry name" value="Asp/Glu/Uridylate_kinase"/>
</dbReference>
<evidence type="ECO:0000256" key="2">
    <source>
        <dbReference type="ARBA" id="ARBA00004791"/>
    </source>
</evidence>
<evidence type="ECO:0000256" key="5">
    <source>
        <dbReference type="ARBA" id="ARBA00016403"/>
    </source>
</evidence>
<dbReference type="InterPro" id="IPR011817">
    <property type="entry name" value="Uridylate_kinase"/>
</dbReference>
<keyword evidence="10" id="KW-0067">ATP-binding</keyword>
<comment type="catalytic activity">
    <reaction evidence="13">
        <text>UMP + ATP = UDP + ADP</text>
        <dbReference type="Rhea" id="RHEA:24400"/>
        <dbReference type="ChEBI" id="CHEBI:30616"/>
        <dbReference type="ChEBI" id="CHEBI:57865"/>
        <dbReference type="ChEBI" id="CHEBI:58223"/>
        <dbReference type="ChEBI" id="CHEBI:456216"/>
        <dbReference type="EC" id="2.7.4.22"/>
    </reaction>
</comment>
<dbReference type="InterPro" id="IPR036393">
    <property type="entry name" value="AceGlu_kinase-like_sf"/>
</dbReference>
<evidence type="ECO:0000259" key="14">
    <source>
        <dbReference type="Pfam" id="PF00696"/>
    </source>
</evidence>
<protein>
    <recommendedName>
        <fullName evidence="5">Uridylate kinase</fullName>
        <ecNumber evidence="4">2.7.4.22</ecNumber>
    </recommendedName>
    <alternativeName>
        <fullName evidence="12">Uridine monophosphate kinase</fullName>
    </alternativeName>
</protein>
<evidence type="ECO:0000256" key="1">
    <source>
        <dbReference type="ARBA" id="ARBA00004496"/>
    </source>
</evidence>
<gene>
    <name evidence="15" type="ORF">L21SP2_0169</name>
</gene>
<evidence type="ECO:0000313" key="15">
    <source>
        <dbReference type="EMBL" id="AHC13613.1"/>
    </source>
</evidence>
<accession>V5WCT2</accession>
<keyword evidence="11" id="KW-0665">Pyrimidine biosynthesis</keyword>
<proteinExistence type="inferred from homology"/>
<evidence type="ECO:0000256" key="3">
    <source>
        <dbReference type="ARBA" id="ARBA00007614"/>
    </source>
</evidence>
<dbReference type="PANTHER" id="PTHR42833">
    <property type="entry name" value="URIDYLATE KINASE"/>
    <property type="match status" value="1"/>
</dbReference>
<dbReference type="AlphaFoldDB" id="V5WCT2"/>
<evidence type="ECO:0000256" key="11">
    <source>
        <dbReference type="ARBA" id="ARBA00022975"/>
    </source>
</evidence>
<evidence type="ECO:0000256" key="8">
    <source>
        <dbReference type="ARBA" id="ARBA00022741"/>
    </source>
</evidence>
<evidence type="ECO:0000256" key="10">
    <source>
        <dbReference type="ARBA" id="ARBA00022840"/>
    </source>
</evidence>
<evidence type="ECO:0000256" key="6">
    <source>
        <dbReference type="ARBA" id="ARBA00022490"/>
    </source>
</evidence>
<dbReference type="SUPFAM" id="SSF53633">
    <property type="entry name" value="Carbamate kinase-like"/>
    <property type="match status" value="1"/>
</dbReference>
<dbReference type="GO" id="GO:0033862">
    <property type="term" value="F:UMP kinase activity"/>
    <property type="evidence" value="ECO:0007669"/>
    <property type="project" value="UniProtKB-EC"/>
</dbReference>
<dbReference type="HOGENOM" id="CLU_079546_0_0_12"/>
<dbReference type="GO" id="GO:0005524">
    <property type="term" value="F:ATP binding"/>
    <property type="evidence" value="ECO:0007669"/>
    <property type="project" value="UniProtKB-KW"/>
</dbReference>
<evidence type="ECO:0000256" key="9">
    <source>
        <dbReference type="ARBA" id="ARBA00022777"/>
    </source>
</evidence>
<dbReference type="Proteomes" id="UP000018680">
    <property type="component" value="Chromosome"/>
</dbReference>
<evidence type="ECO:0000256" key="4">
    <source>
        <dbReference type="ARBA" id="ARBA00012899"/>
    </source>
</evidence>
<keyword evidence="6" id="KW-0963">Cytoplasm</keyword>
<dbReference type="STRING" id="1307761.L21SP2_0169"/>
<dbReference type="EC" id="2.7.4.22" evidence="4"/>
<dbReference type="eggNOG" id="COG0528">
    <property type="taxonomic scope" value="Bacteria"/>
</dbReference>
<feature type="domain" description="Aspartate/glutamate/uridylate kinase" evidence="14">
    <location>
        <begin position="10"/>
        <end position="211"/>
    </location>
</feature>
<dbReference type="GO" id="GO:0006225">
    <property type="term" value="P:UDP biosynthetic process"/>
    <property type="evidence" value="ECO:0007669"/>
    <property type="project" value="TreeGrafter"/>
</dbReference>
<dbReference type="KEGG" id="slr:L21SP2_0169"/>
<comment type="similarity">
    <text evidence="3">Belongs to the UMP kinase family.</text>
</comment>
<evidence type="ECO:0000313" key="16">
    <source>
        <dbReference type="Proteomes" id="UP000018680"/>
    </source>
</evidence>
<dbReference type="PANTHER" id="PTHR42833:SF4">
    <property type="entry name" value="URIDYLATE KINASE PUMPKIN, CHLOROPLASTIC"/>
    <property type="match status" value="1"/>
</dbReference>
<keyword evidence="8" id="KW-0547">Nucleotide-binding</keyword>
<keyword evidence="9 15" id="KW-0418">Kinase</keyword>
<dbReference type="InterPro" id="IPR011818">
    <property type="entry name" value="Uridylate_kinase_arch/spir"/>
</dbReference>
<dbReference type="Gene3D" id="3.40.1160.10">
    <property type="entry name" value="Acetylglutamate kinase-like"/>
    <property type="match status" value="1"/>
</dbReference>
<dbReference type="EMBL" id="CP006939">
    <property type="protein sequence ID" value="AHC13613.1"/>
    <property type="molecule type" value="Genomic_DNA"/>
</dbReference>
<dbReference type="GO" id="GO:0044210">
    <property type="term" value="P:'de novo' CTP biosynthetic process"/>
    <property type="evidence" value="ECO:0007669"/>
    <property type="project" value="UniProtKB-UniPathway"/>
</dbReference>
<dbReference type="PATRIC" id="fig|1307761.3.peg.170"/>
<dbReference type="GO" id="GO:0005737">
    <property type="term" value="C:cytoplasm"/>
    <property type="evidence" value="ECO:0007669"/>
    <property type="project" value="UniProtKB-SubCell"/>
</dbReference>
<name>V5WCT2_9SPIO</name>